<dbReference type="PANTHER" id="PTHR30146">
    <property type="entry name" value="LACI-RELATED TRANSCRIPTIONAL REPRESSOR"/>
    <property type="match status" value="1"/>
</dbReference>
<dbReference type="PROSITE" id="PS50932">
    <property type="entry name" value="HTH_LACI_2"/>
    <property type="match status" value="1"/>
</dbReference>
<dbReference type="SUPFAM" id="SSF53822">
    <property type="entry name" value="Periplasmic binding protein-like I"/>
    <property type="match status" value="1"/>
</dbReference>
<dbReference type="SMART" id="SM00354">
    <property type="entry name" value="HTH_LACI"/>
    <property type="match status" value="1"/>
</dbReference>
<dbReference type="InterPro" id="IPR046335">
    <property type="entry name" value="LacI/GalR-like_sensor"/>
</dbReference>
<dbReference type="PROSITE" id="PS00356">
    <property type="entry name" value="HTH_LACI_1"/>
    <property type="match status" value="1"/>
</dbReference>
<evidence type="ECO:0000256" key="3">
    <source>
        <dbReference type="ARBA" id="ARBA00023163"/>
    </source>
</evidence>
<protein>
    <recommendedName>
        <fullName evidence="4">HTH lacI-type domain-containing protein</fullName>
    </recommendedName>
</protein>
<dbReference type="Pfam" id="PF00356">
    <property type="entry name" value="LacI"/>
    <property type="match status" value="1"/>
</dbReference>
<dbReference type="GO" id="GO:0000976">
    <property type="term" value="F:transcription cis-regulatory region binding"/>
    <property type="evidence" value="ECO:0007669"/>
    <property type="project" value="TreeGrafter"/>
</dbReference>
<dbReference type="Proteomes" id="UP000028006">
    <property type="component" value="Unassembled WGS sequence"/>
</dbReference>
<evidence type="ECO:0000256" key="2">
    <source>
        <dbReference type="ARBA" id="ARBA00023125"/>
    </source>
</evidence>
<keyword evidence="1" id="KW-0805">Transcription regulation</keyword>
<feature type="domain" description="HTH lacI-type" evidence="4">
    <location>
        <begin position="2"/>
        <end position="56"/>
    </location>
</feature>
<organism evidence="5 6">
    <name type="scientific">Endozoicomonas montiporae</name>
    <dbReference type="NCBI Taxonomy" id="1027273"/>
    <lineage>
        <taxon>Bacteria</taxon>
        <taxon>Pseudomonadati</taxon>
        <taxon>Pseudomonadota</taxon>
        <taxon>Gammaproteobacteria</taxon>
        <taxon>Oceanospirillales</taxon>
        <taxon>Endozoicomonadaceae</taxon>
        <taxon>Endozoicomonas</taxon>
    </lineage>
</organism>
<dbReference type="InterPro" id="IPR010982">
    <property type="entry name" value="Lambda_DNA-bd_dom_sf"/>
</dbReference>
<comment type="caution">
    <text evidence="5">The sequence shown here is derived from an EMBL/GenBank/DDBJ whole genome shotgun (WGS) entry which is preliminary data.</text>
</comment>
<dbReference type="RefSeq" id="WP_034877851.1">
    <property type="nucleotide sequence ID" value="NZ_JOKG01000004.1"/>
</dbReference>
<evidence type="ECO:0000313" key="5">
    <source>
        <dbReference type="EMBL" id="KEQ12491.1"/>
    </source>
</evidence>
<name>A0A081N218_9GAMM</name>
<dbReference type="Gene3D" id="1.10.260.40">
    <property type="entry name" value="lambda repressor-like DNA-binding domains"/>
    <property type="match status" value="1"/>
</dbReference>
<accession>A0A081N218</accession>
<sequence length="337" mass="37233">MANIKDVARLAGVSISTVSRVVNNSAGVVHKKKEAVLRAMSELDYKPNSFAKALVNQKSDTIGLVVGDLGDPFFSLMMKGVEKVTNAHGKQLLINAGHHNPEQEHKAIRSLIERRCDALIVHTKSLADYHVMELLQSQPAAVLINRFIHGFEGRCIHLDNLKAGEMATRYLIEHGHKRIAFLSRGAESRHLELEDSRKRLQGYQEALISHGIMPDRKLVADNQPDEKGGYLGTLELLERKVDFTAIFAYNDAMAAGCMTALREKKIQVPADVSVLGFDDVLLAKYLNPELSTVRYPIEEMAAQSAELALSLCDGLDSGSPLLEFAPEIVSRESVRQL</sequence>
<evidence type="ECO:0000313" key="6">
    <source>
        <dbReference type="Proteomes" id="UP000028006"/>
    </source>
</evidence>
<dbReference type="PANTHER" id="PTHR30146:SF109">
    <property type="entry name" value="HTH-TYPE TRANSCRIPTIONAL REGULATOR GALS"/>
    <property type="match status" value="1"/>
</dbReference>
<dbReference type="AlphaFoldDB" id="A0A081N218"/>
<evidence type="ECO:0000259" key="4">
    <source>
        <dbReference type="PROSITE" id="PS50932"/>
    </source>
</evidence>
<dbReference type="GO" id="GO:0003700">
    <property type="term" value="F:DNA-binding transcription factor activity"/>
    <property type="evidence" value="ECO:0007669"/>
    <property type="project" value="TreeGrafter"/>
</dbReference>
<evidence type="ECO:0000256" key="1">
    <source>
        <dbReference type="ARBA" id="ARBA00023015"/>
    </source>
</evidence>
<dbReference type="InterPro" id="IPR000843">
    <property type="entry name" value="HTH_LacI"/>
</dbReference>
<dbReference type="PRINTS" id="PR00036">
    <property type="entry name" value="HTHLACI"/>
</dbReference>
<dbReference type="EMBL" id="JOKG01000004">
    <property type="protein sequence ID" value="KEQ12491.1"/>
    <property type="molecule type" value="Genomic_DNA"/>
</dbReference>
<dbReference type="eggNOG" id="COG1609">
    <property type="taxonomic scope" value="Bacteria"/>
</dbReference>
<keyword evidence="3" id="KW-0804">Transcription</keyword>
<dbReference type="InterPro" id="IPR028082">
    <property type="entry name" value="Peripla_BP_I"/>
</dbReference>
<keyword evidence="2" id="KW-0238">DNA-binding</keyword>
<keyword evidence="6" id="KW-1185">Reference proteome</keyword>
<dbReference type="Pfam" id="PF13377">
    <property type="entry name" value="Peripla_BP_3"/>
    <property type="match status" value="1"/>
</dbReference>
<proteinExistence type="predicted"/>
<gene>
    <name evidence="5" type="ORF">GZ77_18400</name>
</gene>
<dbReference type="SUPFAM" id="SSF47413">
    <property type="entry name" value="lambda repressor-like DNA-binding domains"/>
    <property type="match status" value="1"/>
</dbReference>
<reference evidence="5 6" key="1">
    <citation type="submission" date="2014-06" db="EMBL/GenBank/DDBJ databases">
        <title>Whole Genome Sequences of Three Symbiotic Endozoicomonas Bacteria.</title>
        <authorList>
            <person name="Neave M.J."/>
            <person name="Apprill A."/>
            <person name="Voolstra C.R."/>
        </authorList>
    </citation>
    <scope>NUCLEOTIDE SEQUENCE [LARGE SCALE GENOMIC DNA]</scope>
    <source>
        <strain evidence="5 6">LMG 24815</strain>
    </source>
</reference>
<dbReference type="CDD" id="cd06270">
    <property type="entry name" value="PBP1_GalS-like"/>
    <property type="match status" value="1"/>
</dbReference>
<dbReference type="Gene3D" id="3.40.50.2300">
    <property type="match status" value="2"/>
</dbReference>
<dbReference type="CDD" id="cd01392">
    <property type="entry name" value="HTH_LacI"/>
    <property type="match status" value="1"/>
</dbReference>